<proteinExistence type="predicted"/>
<sequence>MAKHDPEAFKKELHRFTVVESIPLHKLEGETFKRVARSLRIQAIAALPTCHTETPGKIYITFNLWISPRIRSINGIVDYFVDKKGRNRTALLALSEMDNAHNSAYIC</sequence>
<gene>
    <name evidence="1" type="ORF">K469DRAFT_686814</name>
</gene>
<reference evidence="1" key="1">
    <citation type="journal article" date="2020" name="Stud. Mycol.">
        <title>101 Dothideomycetes genomes: a test case for predicting lifestyles and emergence of pathogens.</title>
        <authorList>
            <person name="Haridas S."/>
            <person name="Albert R."/>
            <person name="Binder M."/>
            <person name="Bloem J."/>
            <person name="Labutti K."/>
            <person name="Salamov A."/>
            <person name="Andreopoulos B."/>
            <person name="Baker S."/>
            <person name="Barry K."/>
            <person name="Bills G."/>
            <person name="Bluhm B."/>
            <person name="Cannon C."/>
            <person name="Castanera R."/>
            <person name="Culley D."/>
            <person name="Daum C."/>
            <person name="Ezra D."/>
            <person name="Gonzalez J."/>
            <person name="Henrissat B."/>
            <person name="Kuo A."/>
            <person name="Liang C."/>
            <person name="Lipzen A."/>
            <person name="Lutzoni F."/>
            <person name="Magnuson J."/>
            <person name="Mondo S."/>
            <person name="Nolan M."/>
            <person name="Ohm R."/>
            <person name="Pangilinan J."/>
            <person name="Park H.-J."/>
            <person name="Ramirez L."/>
            <person name="Alfaro M."/>
            <person name="Sun H."/>
            <person name="Tritt A."/>
            <person name="Yoshinaga Y."/>
            <person name="Zwiers L.-H."/>
            <person name="Turgeon B."/>
            <person name="Goodwin S."/>
            <person name="Spatafora J."/>
            <person name="Crous P."/>
            <person name="Grigoriev I."/>
        </authorList>
    </citation>
    <scope>NUCLEOTIDE SEQUENCE</scope>
    <source>
        <strain evidence="1">CBS 207.26</strain>
    </source>
</reference>
<accession>A0A6A6EVS6</accession>
<dbReference type="Proteomes" id="UP000800200">
    <property type="component" value="Unassembled WGS sequence"/>
</dbReference>
<name>A0A6A6EVS6_9PEZI</name>
<protein>
    <submittedName>
        <fullName evidence="1">Uncharacterized protein</fullName>
    </submittedName>
</protein>
<evidence type="ECO:0000313" key="2">
    <source>
        <dbReference type="Proteomes" id="UP000800200"/>
    </source>
</evidence>
<evidence type="ECO:0000313" key="1">
    <source>
        <dbReference type="EMBL" id="KAF2194879.1"/>
    </source>
</evidence>
<keyword evidence="2" id="KW-1185">Reference proteome</keyword>
<dbReference type="AlphaFoldDB" id="A0A6A6EVS6"/>
<dbReference type="EMBL" id="ML994611">
    <property type="protein sequence ID" value="KAF2194879.1"/>
    <property type="molecule type" value="Genomic_DNA"/>
</dbReference>
<organism evidence="1 2">
    <name type="scientific">Zopfia rhizophila CBS 207.26</name>
    <dbReference type="NCBI Taxonomy" id="1314779"/>
    <lineage>
        <taxon>Eukaryota</taxon>
        <taxon>Fungi</taxon>
        <taxon>Dikarya</taxon>
        <taxon>Ascomycota</taxon>
        <taxon>Pezizomycotina</taxon>
        <taxon>Dothideomycetes</taxon>
        <taxon>Dothideomycetes incertae sedis</taxon>
        <taxon>Zopfiaceae</taxon>
        <taxon>Zopfia</taxon>
    </lineage>
</organism>